<dbReference type="GO" id="GO:0015679">
    <property type="term" value="P:plasma membrane copper ion transport"/>
    <property type="evidence" value="ECO:0007669"/>
    <property type="project" value="TreeGrafter"/>
</dbReference>
<dbReference type="GO" id="GO:0022857">
    <property type="term" value="F:transmembrane transporter activity"/>
    <property type="evidence" value="ECO:0007669"/>
    <property type="project" value="InterPro"/>
</dbReference>
<feature type="region of interest" description="Disordered" evidence="3">
    <location>
        <begin position="26"/>
        <end position="45"/>
    </location>
</feature>
<protein>
    <submittedName>
        <fullName evidence="6">Efflux RND transporter periplasmic adaptor subunit</fullName>
    </submittedName>
</protein>
<dbReference type="Proteomes" id="UP000249645">
    <property type="component" value="Unassembled WGS sequence"/>
</dbReference>
<dbReference type="GO" id="GO:0060003">
    <property type="term" value="P:copper ion export"/>
    <property type="evidence" value="ECO:0007669"/>
    <property type="project" value="TreeGrafter"/>
</dbReference>
<evidence type="ECO:0000256" key="2">
    <source>
        <dbReference type="ARBA" id="ARBA00022448"/>
    </source>
</evidence>
<dbReference type="Gene3D" id="2.40.30.170">
    <property type="match status" value="1"/>
</dbReference>
<comment type="similarity">
    <text evidence="1">Belongs to the membrane fusion protein (MFP) (TC 8.A.1) family.</text>
</comment>
<evidence type="ECO:0000259" key="5">
    <source>
        <dbReference type="Pfam" id="PF25973"/>
    </source>
</evidence>
<dbReference type="InterPro" id="IPR051909">
    <property type="entry name" value="MFP_Cation_Efflux"/>
</dbReference>
<dbReference type="Pfam" id="PF25973">
    <property type="entry name" value="BSH_CzcB"/>
    <property type="match status" value="1"/>
</dbReference>
<organism evidence="6 7">
    <name type="scientific">Pseudopedobacter saltans</name>
    <dbReference type="NCBI Taxonomy" id="151895"/>
    <lineage>
        <taxon>Bacteria</taxon>
        <taxon>Pseudomonadati</taxon>
        <taxon>Bacteroidota</taxon>
        <taxon>Sphingobacteriia</taxon>
        <taxon>Sphingobacteriales</taxon>
        <taxon>Sphingobacteriaceae</taxon>
        <taxon>Pseudopedobacter</taxon>
    </lineage>
</organism>
<dbReference type="NCBIfam" id="TIGR01730">
    <property type="entry name" value="RND_mfp"/>
    <property type="match status" value="1"/>
</dbReference>
<dbReference type="SUPFAM" id="SSF111369">
    <property type="entry name" value="HlyD-like secretion proteins"/>
    <property type="match status" value="1"/>
</dbReference>
<feature type="chain" id="PRO_5016097800" evidence="4">
    <location>
        <begin position="21"/>
        <end position="404"/>
    </location>
</feature>
<dbReference type="GO" id="GO:0016020">
    <property type="term" value="C:membrane"/>
    <property type="evidence" value="ECO:0007669"/>
    <property type="project" value="InterPro"/>
</dbReference>
<gene>
    <name evidence="6" type="ORF">DI598_09000</name>
</gene>
<dbReference type="PROSITE" id="PS51257">
    <property type="entry name" value="PROKAR_LIPOPROTEIN"/>
    <property type="match status" value="1"/>
</dbReference>
<dbReference type="GO" id="GO:0030313">
    <property type="term" value="C:cell envelope"/>
    <property type="evidence" value="ECO:0007669"/>
    <property type="project" value="TreeGrafter"/>
</dbReference>
<evidence type="ECO:0000256" key="3">
    <source>
        <dbReference type="SAM" id="MobiDB-lite"/>
    </source>
</evidence>
<evidence type="ECO:0000313" key="7">
    <source>
        <dbReference type="Proteomes" id="UP000249645"/>
    </source>
</evidence>
<dbReference type="Gene3D" id="2.40.50.100">
    <property type="match status" value="1"/>
</dbReference>
<dbReference type="AlphaFoldDB" id="A0A2W5F2G2"/>
<dbReference type="PANTHER" id="PTHR30097">
    <property type="entry name" value="CATION EFFLUX SYSTEM PROTEIN CUSB"/>
    <property type="match status" value="1"/>
</dbReference>
<name>A0A2W5F2G2_9SPHI</name>
<keyword evidence="2" id="KW-0813">Transport</keyword>
<dbReference type="InterPro" id="IPR058647">
    <property type="entry name" value="BSH_CzcB-like"/>
</dbReference>
<dbReference type="Gene3D" id="2.40.420.20">
    <property type="match status" value="1"/>
</dbReference>
<sequence>MYIKKNILSLSLAILLLGTAGCGSGNKSEAPENGAQEKPATPVENPTVASLTEGQMKAIGLELGSIENKPLTATLRANGILRVPNNDKANVTALYGGVVKTLLIQMGDYVKKGQVVATIANPQFVQLQEEYISLKNQILLAGQELQRQNELLAGNAGAGKNKQIATANLGSLQTRRASLYKQIQMMGINPNVLDNRNMNAVLLVKSPISGTVSNVFAKIGSYVDVTQPVAEIVDNRQLHLDLQIFEKDLYKVKVGQAVHFALTNNPEKDYMAEVYSVGASFENDSKTVSVHCKVRDNKTGLIDSMNVTGLVSLDKSTVPAVPDKAIVNYDGKYYIFVVSDKKTVDGHQPEKGSRIFERIEIMKGTSELGFTAITPVSDLPPNTKVVTKSAFFINAKLTNTGEED</sequence>
<dbReference type="PANTHER" id="PTHR30097:SF4">
    <property type="entry name" value="SLR6042 PROTEIN"/>
    <property type="match status" value="1"/>
</dbReference>
<evidence type="ECO:0000313" key="6">
    <source>
        <dbReference type="EMBL" id="PZP48953.1"/>
    </source>
</evidence>
<dbReference type="EMBL" id="QFOI01000136">
    <property type="protein sequence ID" value="PZP48953.1"/>
    <property type="molecule type" value="Genomic_DNA"/>
</dbReference>
<dbReference type="InterPro" id="IPR006143">
    <property type="entry name" value="RND_pump_MFP"/>
</dbReference>
<evidence type="ECO:0000256" key="4">
    <source>
        <dbReference type="SAM" id="SignalP"/>
    </source>
</evidence>
<feature type="domain" description="CzcB-like barrel-sandwich hybrid" evidence="5">
    <location>
        <begin position="89"/>
        <end position="234"/>
    </location>
</feature>
<reference evidence="6 7" key="1">
    <citation type="submission" date="2017-11" db="EMBL/GenBank/DDBJ databases">
        <title>Infants hospitalized years apart are colonized by the same room-sourced microbial strains.</title>
        <authorList>
            <person name="Brooks B."/>
            <person name="Olm M.R."/>
            <person name="Firek B.A."/>
            <person name="Baker R."/>
            <person name="Thomas B.C."/>
            <person name="Morowitz M.J."/>
            <person name="Banfield J.F."/>
        </authorList>
    </citation>
    <scope>NUCLEOTIDE SEQUENCE [LARGE SCALE GENOMIC DNA]</scope>
    <source>
        <strain evidence="6">S2_009_000_R2_76</strain>
    </source>
</reference>
<feature type="signal peptide" evidence="4">
    <location>
        <begin position="1"/>
        <end position="20"/>
    </location>
</feature>
<proteinExistence type="inferred from homology"/>
<evidence type="ECO:0000256" key="1">
    <source>
        <dbReference type="ARBA" id="ARBA00009477"/>
    </source>
</evidence>
<accession>A0A2W5F2G2</accession>
<keyword evidence="4" id="KW-0732">Signal</keyword>
<comment type="caution">
    <text evidence="6">The sequence shown here is derived from an EMBL/GenBank/DDBJ whole genome shotgun (WGS) entry which is preliminary data.</text>
</comment>